<keyword evidence="1" id="KW-1133">Transmembrane helix</keyword>
<dbReference type="Proteomes" id="UP000887565">
    <property type="component" value="Unplaced"/>
</dbReference>
<evidence type="ECO:0000313" key="2">
    <source>
        <dbReference type="Proteomes" id="UP000887565"/>
    </source>
</evidence>
<protein>
    <submittedName>
        <fullName evidence="3">Uncharacterized protein</fullName>
    </submittedName>
</protein>
<sequence>MRTKFVDTFFRQKISVIFSNRATKLYLSLICLFAVCWTITLTTQNDLEFTFSAEILTWDYCNSTACFVISRIGLSMDCTADETATMEQLRKQCKHTRMMIQAFLQCFMDDQEKFHCVIYLQEDSNCEFIISGQ</sequence>
<reference evidence="3" key="1">
    <citation type="submission" date="2022-11" db="UniProtKB">
        <authorList>
            <consortium name="WormBaseParasite"/>
        </authorList>
    </citation>
    <scope>IDENTIFICATION</scope>
</reference>
<evidence type="ECO:0000256" key="1">
    <source>
        <dbReference type="SAM" id="Phobius"/>
    </source>
</evidence>
<accession>A0A915HHD1</accession>
<keyword evidence="2" id="KW-1185">Reference proteome</keyword>
<organism evidence="2 3">
    <name type="scientific">Romanomermis culicivorax</name>
    <name type="common">Nematode worm</name>
    <dbReference type="NCBI Taxonomy" id="13658"/>
    <lineage>
        <taxon>Eukaryota</taxon>
        <taxon>Metazoa</taxon>
        <taxon>Ecdysozoa</taxon>
        <taxon>Nematoda</taxon>
        <taxon>Enoplea</taxon>
        <taxon>Dorylaimia</taxon>
        <taxon>Mermithida</taxon>
        <taxon>Mermithoidea</taxon>
        <taxon>Mermithidae</taxon>
        <taxon>Romanomermis</taxon>
    </lineage>
</organism>
<feature type="transmembrane region" description="Helical" evidence="1">
    <location>
        <begin position="21"/>
        <end position="40"/>
    </location>
</feature>
<evidence type="ECO:0000313" key="3">
    <source>
        <dbReference type="WBParaSite" id="nRc.2.0.1.t00726-RA"/>
    </source>
</evidence>
<dbReference type="AlphaFoldDB" id="A0A915HHD1"/>
<dbReference type="WBParaSite" id="nRc.2.0.1.t00726-RA">
    <property type="protein sequence ID" value="nRc.2.0.1.t00726-RA"/>
    <property type="gene ID" value="nRc.2.0.1.g00726"/>
</dbReference>
<keyword evidence="1" id="KW-0812">Transmembrane</keyword>
<keyword evidence="1" id="KW-0472">Membrane</keyword>
<proteinExistence type="predicted"/>
<name>A0A915HHD1_ROMCU</name>